<dbReference type="Proteomes" id="UP000515908">
    <property type="component" value="Chromosome 07"/>
</dbReference>
<proteinExistence type="predicted"/>
<protein>
    <submittedName>
        <fullName evidence="1">Uncharacterized protein</fullName>
    </submittedName>
</protein>
<dbReference type="AlphaFoldDB" id="A0A7G2CAD6"/>
<evidence type="ECO:0000313" key="2">
    <source>
        <dbReference type="Proteomes" id="UP000515908"/>
    </source>
</evidence>
<dbReference type="OrthoDB" id="272517at2759"/>
<evidence type="ECO:0000313" key="1">
    <source>
        <dbReference type="EMBL" id="CAD2216519.1"/>
    </source>
</evidence>
<gene>
    <name evidence="1" type="ORF">ADEAN_000398100</name>
</gene>
<dbReference type="VEuPathDB" id="TriTrypDB:ADEAN_000398100"/>
<accession>A0A7G2CAD6</accession>
<keyword evidence="2" id="KW-1185">Reference proteome</keyword>
<sequence>MNSPSLEGWKEVDTSYCDVGDLEEDMPTEVDEILQKSSVTAASGESSVEVDATTLQQLHASFLHLCKEYVLMDTSGMKNSMTYTELNNGPDYEMFDRKSARVRHWLSIRHRFEDVRTLLWPTEPGDGEGAAVVPSLSAAEMLQSLVWLEAASTFCVRKYHPYHFAGKEDFLPLDLHREVTALSEQVRREGGGERFFSASEGAEDLNTIVNRFISSSSLCLHHNVKLSSFFRSGTEVDALVRHIPPILRVKDAIRVMAVLTAMEDTNIFRFSDAAGTVTESERLQAFARLCSPTLFGEQDALRNVDESELCTLMTFLVHLKEQNKAFFHQTPADFERDRANIQRAIQAGVARCQYLLYKLGGPQTVVMSDEENIPFVEAQKYAEHAHKDVQVHGKVGIENAQGLRFALLGPRASAILSGLLQRLEATGAETPSSQLVADLVQHIAHRTALGKGVMHLADIIHVLPLLAKLIRDKPETDVRRQYERLFSAVGHSIAVELQKDCSTESVVALLEGLAECRFIPSSFSQIEMVLTRKVLREETTMPQLSRVLSSLLQLTGREQISPVLLECACSVLGRQTPEALGASPAATEACVDLLRVMRFCRFEPFVDVLRMVWRDALITADTLQTPSTVCAYATVLSFLAASGGDQEEELYKESKRTLERGLSMWEGLNTSREKDILLDSLISAWVLRVEKQPIMEKMAEERYLHSLVSPLQAVYLLGALEGIGLVRCDLYRVYEAYLEQHIAGLTTSQQLMEEEDASSLILLLDLKVVKEQLVLRAGALLAREVRMLDRELTRVATVEDASSSGEKAHLLRSRREAAHGEKILLYCQTLSNNTLTKRLVEELQTD</sequence>
<organism evidence="1 2">
    <name type="scientific">Angomonas deanei</name>
    <dbReference type="NCBI Taxonomy" id="59799"/>
    <lineage>
        <taxon>Eukaryota</taxon>
        <taxon>Discoba</taxon>
        <taxon>Euglenozoa</taxon>
        <taxon>Kinetoplastea</taxon>
        <taxon>Metakinetoplastina</taxon>
        <taxon>Trypanosomatida</taxon>
        <taxon>Trypanosomatidae</taxon>
        <taxon>Strigomonadinae</taxon>
        <taxon>Angomonas</taxon>
    </lineage>
</organism>
<dbReference type="EMBL" id="LR877151">
    <property type="protein sequence ID" value="CAD2216519.1"/>
    <property type="molecule type" value="Genomic_DNA"/>
</dbReference>
<reference evidence="1 2" key="1">
    <citation type="submission" date="2020-08" db="EMBL/GenBank/DDBJ databases">
        <authorList>
            <person name="Newling K."/>
            <person name="Davey J."/>
            <person name="Forrester S."/>
        </authorList>
    </citation>
    <scope>NUCLEOTIDE SEQUENCE [LARGE SCALE GENOMIC DNA]</scope>
    <source>
        <strain evidence="2">Crithidia deanei Carvalho (ATCC PRA-265)</strain>
    </source>
</reference>
<name>A0A7G2CAD6_9TRYP</name>